<dbReference type="KEGG" id="smaz:LH19_11995"/>
<accession>A0AAC8YZ55</accession>
<evidence type="ECO:0000313" key="1">
    <source>
        <dbReference type="EMBL" id="AMU88963.1"/>
    </source>
</evidence>
<evidence type="ECO:0008006" key="3">
    <source>
        <dbReference type="Google" id="ProtNLM"/>
    </source>
</evidence>
<dbReference type="InterPro" id="IPR052898">
    <property type="entry name" value="ACAD10-like"/>
</dbReference>
<name>A0AAC8YZ55_SPHMC</name>
<dbReference type="AlphaFoldDB" id="A0AAC8YZ55"/>
<reference evidence="2" key="1">
    <citation type="submission" date="2015-11" db="EMBL/GenBank/DDBJ databases">
        <title>Complete genome sequence of a polyethylene-glycol degrader Sphingopyxis macrogoltabida 203N (NBRC 111659).</title>
        <authorList>
            <person name="Yoshiyuki O."/>
            <person name="Shouta N."/>
            <person name="Nagata Y."/>
            <person name="Numata M."/>
            <person name="Tsuchikane K."/>
            <person name="Hosoyama A."/>
            <person name="Yamazoe A."/>
            <person name="Tsuda M."/>
            <person name="Fujita N."/>
            <person name="Kawai F."/>
        </authorList>
    </citation>
    <scope>NUCLEOTIDE SEQUENCE [LARGE SCALE GENOMIC DNA]</scope>
    <source>
        <strain evidence="2">203N</strain>
    </source>
</reference>
<organism evidence="1 2">
    <name type="scientific">Sphingopyxis macrogoltabida</name>
    <name type="common">Sphingomonas macrogoltabidus</name>
    <dbReference type="NCBI Taxonomy" id="33050"/>
    <lineage>
        <taxon>Bacteria</taxon>
        <taxon>Pseudomonadati</taxon>
        <taxon>Pseudomonadota</taxon>
        <taxon>Alphaproteobacteria</taxon>
        <taxon>Sphingomonadales</taxon>
        <taxon>Sphingomonadaceae</taxon>
        <taxon>Sphingopyxis</taxon>
    </lineage>
</organism>
<dbReference type="PANTHER" id="PTHR47829:SF1">
    <property type="entry name" value="HAD FAMILY PHOSPHATASE"/>
    <property type="match status" value="1"/>
</dbReference>
<evidence type="ECO:0000313" key="2">
    <source>
        <dbReference type="Proteomes" id="UP000076088"/>
    </source>
</evidence>
<dbReference type="PANTHER" id="PTHR47829">
    <property type="entry name" value="HYDROLASE, PUTATIVE (AFU_ORTHOLOGUE AFUA_1G12880)-RELATED"/>
    <property type="match status" value="1"/>
</dbReference>
<dbReference type="Gene3D" id="3.90.1200.10">
    <property type="match status" value="1"/>
</dbReference>
<gene>
    <name evidence="1" type="ORF">ATM17_07895</name>
</gene>
<keyword evidence="2" id="KW-1185">Reference proteome</keyword>
<sequence>MYRMPRDIVAGLAGRDVRGLGLPEEQLYLERYCMRRGLPGMPHYDYYVAFGFFRIAAILHGIKGRVIRGTAASAQARDRARRFPDLAALAWEQALHAGAR</sequence>
<dbReference type="EMBL" id="CP013344">
    <property type="protein sequence ID" value="AMU88963.1"/>
    <property type="molecule type" value="Genomic_DNA"/>
</dbReference>
<reference evidence="1 2" key="2">
    <citation type="journal article" date="2016" name="Genome Announc.">
        <title>Complete Genome Sequence of Sphingopyxis macrogoltabida Strain 203N (NBRC 111659), a Polyethylene Glycol Degrader.</title>
        <authorList>
            <person name="Ohtsubo Y."/>
            <person name="Nonoyama S."/>
            <person name="Nagata Y."/>
            <person name="Numata M."/>
            <person name="Tsuchikane K."/>
            <person name="Hosoyama A."/>
            <person name="Yamazoe A."/>
            <person name="Tsuda M."/>
            <person name="Fujita N."/>
            <person name="Kawai F."/>
        </authorList>
    </citation>
    <scope>NUCLEOTIDE SEQUENCE [LARGE SCALE GENOMIC DNA]</scope>
    <source>
        <strain evidence="1 2">203N</strain>
    </source>
</reference>
<proteinExistence type="predicted"/>
<dbReference type="Proteomes" id="UP000076088">
    <property type="component" value="Chromosome"/>
</dbReference>
<protein>
    <recommendedName>
        <fullName evidence="3">Aminoglycoside phosphotransferase</fullName>
    </recommendedName>
</protein>